<feature type="region of interest" description="Disordered" evidence="6">
    <location>
        <begin position="63"/>
        <end position="103"/>
    </location>
</feature>
<dbReference type="Gene3D" id="1.20.1440.200">
    <property type="match status" value="1"/>
</dbReference>
<proteinExistence type="inferred from homology"/>
<evidence type="ECO:0008006" key="10">
    <source>
        <dbReference type="Google" id="ProtNLM"/>
    </source>
</evidence>
<dbReference type="Pfam" id="PF03997">
    <property type="entry name" value="VPS28"/>
    <property type="match status" value="1"/>
</dbReference>
<dbReference type="PANTHER" id="PTHR12937">
    <property type="entry name" value="VACUOLAR PROTEIN SORTING 28, ISOFORM 2 VPS28"/>
    <property type="match status" value="1"/>
</dbReference>
<dbReference type="EMBL" id="HBFQ01010751">
    <property type="protein sequence ID" value="CAD8833162.1"/>
    <property type="molecule type" value="Transcribed_RNA"/>
</dbReference>
<dbReference type="GO" id="GO:0043328">
    <property type="term" value="P:protein transport to vacuole involved in ubiquitin-dependent protein catabolic process via the multivesicular body sorting pathway"/>
    <property type="evidence" value="ECO:0007669"/>
    <property type="project" value="TreeGrafter"/>
</dbReference>
<feature type="region of interest" description="Disordered" evidence="6">
    <location>
        <begin position="1"/>
        <end position="46"/>
    </location>
</feature>
<dbReference type="InterPro" id="IPR007143">
    <property type="entry name" value="Vps28"/>
</dbReference>
<dbReference type="InterPro" id="IPR037206">
    <property type="entry name" value="VPS28_C_sf"/>
</dbReference>
<name>A0A7S0ZUP6_NOCSC</name>
<gene>
    <name evidence="9" type="ORF">NSCI0253_LOCUS7510</name>
</gene>
<dbReference type="Gene3D" id="1.20.120.1130">
    <property type="match status" value="1"/>
</dbReference>
<dbReference type="InterPro" id="IPR017899">
    <property type="entry name" value="VPS28_C"/>
</dbReference>
<protein>
    <recommendedName>
        <fullName evidence="10">Vacuolar protein sorting-associated protein 28 homolog</fullName>
    </recommendedName>
</protein>
<evidence type="ECO:0000256" key="4">
    <source>
        <dbReference type="ARBA" id="ARBA00022927"/>
    </source>
</evidence>
<keyword evidence="4 5" id="KW-0653">Protein transport</keyword>
<keyword evidence="3" id="KW-0967">Endosome</keyword>
<evidence type="ECO:0000256" key="2">
    <source>
        <dbReference type="ARBA" id="ARBA00022448"/>
    </source>
</evidence>
<dbReference type="GO" id="GO:0000813">
    <property type="term" value="C:ESCRT I complex"/>
    <property type="evidence" value="ECO:0007669"/>
    <property type="project" value="InterPro"/>
</dbReference>
<reference evidence="9" key="1">
    <citation type="submission" date="2021-01" db="EMBL/GenBank/DDBJ databases">
        <authorList>
            <person name="Corre E."/>
            <person name="Pelletier E."/>
            <person name="Niang G."/>
            <person name="Scheremetjew M."/>
            <person name="Finn R."/>
            <person name="Kale V."/>
            <person name="Holt S."/>
            <person name="Cochrane G."/>
            <person name="Meng A."/>
            <person name="Brown T."/>
            <person name="Cohen L."/>
        </authorList>
    </citation>
    <scope>NUCLEOTIDE SEQUENCE</scope>
</reference>
<dbReference type="PROSITE" id="PS51310">
    <property type="entry name" value="VPS28_C"/>
    <property type="match status" value="1"/>
</dbReference>
<evidence type="ECO:0000256" key="3">
    <source>
        <dbReference type="ARBA" id="ARBA00022753"/>
    </source>
</evidence>
<feature type="compositionally biased region" description="Low complexity" evidence="6">
    <location>
        <begin position="72"/>
        <end position="82"/>
    </location>
</feature>
<dbReference type="PANTHER" id="PTHR12937:SF0">
    <property type="entry name" value="VACUOLAR PROTEIN SORTING-ASSOCIATED PROTEIN 28 HOMOLOG"/>
    <property type="match status" value="1"/>
</dbReference>
<dbReference type="AlphaFoldDB" id="A0A7S0ZUP6"/>
<dbReference type="InterPro" id="IPR037202">
    <property type="entry name" value="ESCRT_assembly_dom"/>
</dbReference>
<dbReference type="PROSITE" id="PS51313">
    <property type="entry name" value="VPS28_N"/>
    <property type="match status" value="1"/>
</dbReference>
<dbReference type="GO" id="GO:0044877">
    <property type="term" value="F:protein-containing complex binding"/>
    <property type="evidence" value="ECO:0007669"/>
    <property type="project" value="TreeGrafter"/>
</dbReference>
<dbReference type="InterPro" id="IPR038358">
    <property type="entry name" value="VPS28_N_sf"/>
</dbReference>
<evidence type="ECO:0000256" key="1">
    <source>
        <dbReference type="ARBA" id="ARBA00004177"/>
    </source>
</evidence>
<accession>A0A7S0ZUP6</accession>
<sequence length="340" mass="36788">MACAVRPRAAPRTAPAPAERPEQTVEMTANADAIRGSGEEEPSVCAEATTIHSADLAEELFVEPDTAPSLASPEVTRVPVESSVEEPSAEPDTATASPSVDPSVTPMIEMQAVAPPLQEQVRSEHIVHPTDSVSAGLRRKQTVRFTAQERQSVGMLAELYSILVTTEHLESAFIKGVAPNDEYERASLQLIAQFKTLQSGLKDKYPDVRAFAKEHGLKCPLALERLITGMPATVLVRSDTGKESLACFRASEAFITLCDALKLGLTAVDELLPLVRDLQMAIAEIPGLPDLAGVDKVSKWLVTVNAMSAMDVLDEAQCRQLSMDVEQAYTSLKHYLQEKI</sequence>
<evidence type="ECO:0000313" key="9">
    <source>
        <dbReference type="EMBL" id="CAD8833162.1"/>
    </source>
</evidence>
<evidence type="ECO:0000256" key="5">
    <source>
        <dbReference type="PROSITE-ProRule" id="PRU00642"/>
    </source>
</evidence>
<evidence type="ECO:0000259" key="8">
    <source>
        <dbReference type="PROSITE" id="PS51313"/>
    </source>
</evidence>
<comment type="similarity">
    <text evidence="5">Belongs to the VPS28 family.</text>
</comment>
<comment type="subcellular location">
    <subcellularLocation>
        <location evidence="1">Endosome</location>
    </subcellularLocation>
</comment>
<evidence type="ECO:0000256" key="6">
    <source>
        <dbReference type="SAM" id="MobiDB-lite"/>
    </source>
</evidence>
<dbReference type="InterPro" id="IPR017898">
    <property type="entry name" value="VPS28_N"/>
</dbReference>
<feature type="domain" description="VPS28 C-terminal" evidence="7">
    <location>
        <begin position="242"/>
        <end position="337"/>
    </location>
</feature>
<evidence type="ECO:0000259" key="7">
    <source>
        <dbReference type="PROSITE" id="PS51310"/>
    </source>
</evidence>
<dbReference type="SUPFAM" id="SSF140427">
    <property type="entry name" value="VPS28 C-terminal domain-like"/>
    <property type="match status" value="1"/>
</dbReference>
<keyword evidence="2 5" id="KW-0813">Transport</keyword>
<feature type="compositionally biased region" description="Low complexity" evidence="6">
    <location>
        <begin position="1"/>
        <end position="17"/>
    </location>
</feature>
<feature type="domain" description="VPS28 N-terminal" evidence="8">
    <location>
        <begin position="130"/>
        <end position="236"/>
    </location>
</feature>
<organism evidence="9">
    <name type="scientific">Noctiluca scintillans</name>
    <name type="common">Sea sparkle</name>
    <name type="synonym">Red tide dinoflagellate</name>
    <dbReference type="NCBI Taxonomy" id="2966"/>
    <lineage>
        <taxon>Eukaryota</taxon>
        <taxon>Sar</taxon>
        <taxon>Alveolata</taxon>
        <taxon>Dinophyceae</taxon>
        <taxon>Noctilucales</taxon>
        <taxon>Noctilucaceae</taxon>
        <taxon>Noctiluca</taxon>
    </lineage>
</organism>
<dbReference type="SUPFAM" id="SSF140111">
    <property type="entry name" value="Endosomal sorting complex assembly domain"/>
    <property type="match status" value="1"/>
</dbReference>